<protein>
    <submittedName>
        <fullName evidence="1">Uncharacterized protein</fullName>
    </submittedName>
</protein>
<reference evidence="1" key="1">
    <citation type="submission" date="2016-10" db="EMBL/GenBank/DDBJ databases">
        <authorList>
            <person name="Benchimol M."/>
            <person name="Almeida L.G."/>
            <person name="Vasconcelos A.T."/>
            <person name="Perreira-Neves A."/>
            <person name="Rosa I.A."/>
            <person name="Tasca T."/>
            <person name="Bogo M.R."/>
            <person name="de Souza W."/>
        </authorList>
    </citation>
    <scope>NUCLEOTIDE SEQUENCE [LARGE SCALE GENOMIC DNA]</scope>
    <source>
        <strain evidence="1">K</strain>
    </source>
</reference>
<sequence>MEYKDFYEAKSPLQANTDCFAIQNISSLLIDLKVGQTFPEFKKCCENFNSSVIEKDISSVGISLNKIYECLKLDLKFLQKYIIELNLIENIMTSFTLLLEEMKTCEENDHFRKSTLKFIQINLYNILLLLLNASDSIIKHVVVDCNLYQNLFDSVSLVLFFDQGILFLSIFHNFFPYYKEYELSTDFPDENFDKIISLNNNDNVFAGDLLTCYLIDFFYDICDYFNISLEVASYIMTGIYIAVFNFPNIEYLVKSIAVFRLLFQKHKCMIIDFIELGYAHLFINLLDYKKNLDSPEIDIQYCKLFIFLYEAAEDDETKIRVLQEIKPELLKYPLKKNDVKQYDISSVIHLIQVLILHDFLSLSDFLLFYYDLILDLLQDSSFPTKKSILKLFYEIALSSSWKDLPYTTVTEFIENCLDVTTPDDSEMTLMFLNGLLEAFKILDEGFTFMIINFYSSHEEISSFFEEVLLCGTEEMKAIVRDIQIIIDEFNPE</sequence>
<evidence type="ECO:0000313" key="2">
    <source>
        <dbReference type="Proteomes" id="UP000179807"/>
    </source>
</evidence>
<proteinExistence type="predicted"/>
<keyword evidence="2" id="KW-1185">Reference proteome</keyword>
<evidence type="ECO:0000313" key="1">
    <source>
        <dbReference type="EMBL" id="OHT05293.1"/>
    </source>
</evidence>
<accession>A0A1J4K7A3</accession>
<dbReference type="RefSeq" id="XP_068358429.1">
    <property type="nucleotide sequence ID" value="XM_068505275.1"/>
</dbReference>
<dbReference type="GeneID" id="94839979"/>
<dbReference type="AlphaFoldDB" id="A0A1J4K7A3"/>
<organism evidence="1 2">
    <name type="scientific">Tritrichomonas foetus</name>
    <dbReference type="NCBI Taxonomy" id="1144522"/>
    <lineage>
        <taxon>Eukaryota</taxon>
        <taxon>Metamonada</taxon>
        <taxon>Parabasalia</taxon>
        <taxon>Tritrichomonadida</taxon>
        <taxon>Tritrichomonadidae</taxon>
        <taxon>Tritrichomonas</taxon>
    </lineage>
</organism>
<dbReference type="EMBL" id="MLAK01000762">
    <property type="protein sequence ID" value="OHT05293.1"/>
    <property type="molecule type" value="Genomic_DNA"/>
</dbReference>
<dbReference type="Proteomes" id="UP000179807">
    <property type="component" value="Unassembled WGS sequence"/>
</dbReference>
<comment type="caution">
    <text evidence="1">The sequence shown here is derived from an EMBL/GenBank/DDBJ whole genome shotgun (WGS) entry which is preliminary data.</text>
</comment>
<gene>
    <name evidence="1" type="ORF">TRFO_26985</name>
</gene>
<dbReference type="VEuPathDB" id="TrichDB:TRFO_26985"/>
<name>A0A1J4K7A3_9EUKA</name>